<keyword evidence="2" id="KW-0167">Capsid protein</keyword>
<reference evidence="3" key="1">
    <citation type="journal article" date="2019" name="Int. J. Syst. Evol. Microbiol.">
        <title>The Global Catalogue of Microorganisms (GCM) 10K type strain sequencing project: providing services to taxonomists for standard genome sequencing and annotation.</title>
        <authorList>
            <consortium name="The Broad Institute Genomics Platform"/>
            <consortium name="The Broad Institute Genome Sequencing Center for Infectious Disease"/>
            <person name="Wu L."/>
            <person name="Ma J."/>
        </authorList>
    </citation>
    <scope>NUCLEOTIDE SEQUENCE [LARGE SCALE GENOMIC DNA]</scope>
    <source>
        <strain evidence="3">CCUG 54822</strain>
    </source>
</reference>
<proteinExistence type="predicted"/>
<accession>A0ABW3ZQ14</accession>
<feature type="region of interest" description="Disordered" evidence="1">
    <location>
        <begin position="1"/>
        <end position="94"/>
    </location>
</feature>
<keyword evidence="2" id="KW-0946">Virion</keyword>
<sequence>MREKNMAKSPLLYIQQPGIRAPKASMQSHYKTPKKQHNHTGTDKVKKQHVNRNFFNHKQTIHDEVEKDAESRGESSDADQQADVDMENNQERKKFKDMNLEERIDYFLNAPDHVPVLRAEIKTAERNYRGKIVDYQDNNVYMRVGRRTTPTEIPFETIKEIRLIGF</sequence>
<dbReference type="RefSeq" id="WP_382396864.1">
    <property type="nucleotide sequence ID" value="NZ_JBHTNH010000001.1"/>
</dbReference>
<evidence type="ECO:0000313" key="2">
    <source>
        <dbReference type="EMBL" id="MFD1360147.1"/>
    </source>
</evidence>
<feature type="compositionally biased region" description="Acidic residues" evidence="1">
    <location>
        <begin position="76"/>
        <end position="88"/>
    </location>
</feature>
<keyword evidence="3" id="KW-1185">Reference proteome</keyword>
<name>A0ABW3ZQ14_9BACI</name>
<dbReference type="Pfam" id="PF14153">
    <property type="entry name" value="Spore_coat_CotO"/>
    <property type="match status" value="1"/>
</dbReference>
<dbReference type="Proteomes" id="UP001597178">
    <property type="component" value="Unassembled WGS sequence"/>
</dbReference>
<comment type="caution">
    <text evidence="2">The sequence shown here is derived from an EMBL/GenBank/DDBJ whole genome shotgun (WGS) entry which is preliminary data.</text>
</comment>
<feature type="compositionally biased region" description="Basic and acidic residues" evidence="1">
    <location>
        <begin position="60"/>
        <end position="75"/>
    </location>
</feature>
<protein>
    <submittedName>
        <fullName evidence="2">CotO family spore coat protein</fullName>
    </submittedName>
</protein>
<dbReference type="InterPro" id="IPR025439">
    <property type="entry name" value="Spore_coat_CotO"/>
</dbReference>
<evidence type="ECO:0000256" key="1">
    <source>
        <dbReference type="SAM" id="MobiDB-lite"/>
    </source>
</evidence>
<evidence type="ECO:0000313" key="3">
    <source>
        <dbReference type="Proteomes" id="UP001597178"/>
    </source>
</evidence>
<gene>
    <name evidence="2" type="ORF">ACFQ4A_00485</name>
</gene>
<dbReference type="EMBL" id="JBHTNH010000001">
    <property type="protein sequence ID" value="MFD1360147.1"/>
    <property type="molecule type" value="Genomic_DNA"/>
</dbReference>
<organism evidence="2 3">
    <name type="scientific">Lentibacillus salinarum</name>
    <dbReference type="NCBI Taxonomy" id="446820"/>
    <lineage>
        <taxon>Bacteria</taxon>
        <taxon>Bacillati</taxon>
        <taxon>Bacillota</taxon>
        <taxon>Bacilli</taxon>
        <taxon>Bacillales</taxon>
        <taxon>Bacillaceae</taxon>
        <taxon>Lentibacillus</taxon>
    </lineage>
</organism>